<dbReference type="PANTHER" id="PTHR12526">
    <property type="entry name" value="GLYCOSYLTRANSFERASE"/>
    <property type="match status" value="1"/>
</dbReference>
<keyword evidence="1" id="KW-1133">Transmembrane helix</keyword>
<dbReference type="AlphaFoldDB" id="A0A3E0D7D2"/>
<comment type="caution">
    <text evidence="3">The sequence shown here is derived from an EMBL/GenBank/DDBJ whole genome shotgun (WGS) entry which is preliminary data.</text>
</comment>
<dbReference type="EMBL" id="QUNF01000044">
    <property type="protein sequence ID" value="REG77478.1"/>
    <property type="molecule type" value="Genomic_DNA"/>
</dbReference>
<dbReference type="OrthoDB" id="9811902at2"/>
<name>A0A3E0D7D2_9BACT</name>
<dbReference type="InterPro" id="IPR001296">
    <property type="entry name" value="Glyco_trans_1"/>
</dbReference>
<keyword evidence="1" id="KW-0472">Membrane</keyword>
<reference evidence="3 4" key="1">
    <citation type="submission" date="2018-08" db="EMBL/GenBank/DDBJ databases">
        <title>Genomic Encyclopedia of Archaeal and Bacterial Type Strains, Phase II (KMG-II): from individual species to whole genera.</title>
        <authorList>
            <person name="Goeker M."/>
        </authorList>
    </citation>
    <scope>NUCLEOTIDE SEQUENCE [LARGE SCALE GENOMIC DNA]</scope>
    <source>
        <strain evidence="3 4">DSM 15986</strain>
    </source>
</reference>
<evidence type="ECO:0000313" key="3">
    <source>
        <dbReference type="EMBL" id="REG77478.1"/>
    </source>
</evidence>
<feature type="domain" description="Glycosyl transferase family 1" evidence="2">
    <location>
        <begin position="212"/>
        <end position="364"/>
    </location>
</feature>
<keyword evidence="3" id="KW-0808">Transferase</keyword>
<evidence type="ECO:0000313" key="4">
    <source>
        <dbReference type="Proteomes" id="UP000256405"/>
    </source>
</evidence>
<dbReference type="GO" id="GO:0016757">
    <property type="term" value="F:glycosyltransferase activity"/>
    <property type="evidence" value="ECO:0007669"/>
    <property type="project" value="InterPro"/>
</dbReference>
<dbReference type="Gene3D" id="3.40.50.2000">
    <property type="entry name" value="Glycogen Phosphorylase B"/>
    <property type="match status" value="2"/>
</dbReference>
<gene>
    <name evidence="3" type="ORF">C8N25_1444</name>
</gene>
<evidence type="ECO:0000256" key="1">
    <source>
        <dbReference type="SAM" id="Phobius"/>
    </source>
</evidence>
<dbReference type="Pfam" id="PF00534">
    <property type="entry name" value="Glycos_transf_1"/>
    <property type="match status" value="1"/>
</dbReference>
<protein>
    <submittedName>
        <fullName evidence="3">Glycosyltransferase involved in cell wall biosynthesis</fullName>
    </submittedName>
</protein>
<accession>A0A3E0D7D2</accession>
<keyword evidence="4" id="KW-1185">Reference proteome</keyword>
<proteinExistence type="predicted"/>
<organism evidence="3 4">
    <name type="scientific">Algoriphagus antarcticus</name>
    <dbReference type="NCBI Taxonomy" id="238540"/>
    <lineage>
        <taxon>Bacteria</taxon>
        <taxon>Pseudomonadati</taxon>
        <taxon>Bacteroidota</taxon>
        <taxon>Cytophagia</taxon>
        <taxon>Cytophagales</taxon>
        <taxon>Cyclobacteriaceae</taxon>
        <taxon>Algoriphagus</taxon>
    </lineage>
</organism>
<dbReference type="Proteomes" id="UP000256405">
    <property type="component" value="Unassembled WGS sequence"/>
</dbReference>
<evidence type="ECO:0000259" key="2">
    <source>
        <dbReference type="Pfam" id="PF00534"/>
    </source>
</evidence>
<dbReference type="SUPFAM" id="SSF53756">
    <property type="entry name" value="UDP-Glycosyltransferase/glycogen phosphorylase"/>
    <property type="match status" value="1"/>
</dbReference>
<sequence>MQDKSILIIGEAFFPEEFVINDLAKYWKNNGYSVEVLTRTPSYPFGKTFSGYKNSIYQKTYFENIPIHRVPVIQGYQKSKVIKILNYVSFVFFASIVALFIGRRFDKIFVYQTGPLTVALPGVLIKKLYNKNLTIWTQDLWPDTVYAYGFKPNRLLDTVLNTLVKLVYNSSDKIAVSCKGFAPKINAYLKSEKVISWIPNWSIISKSASNKLNFSGEINFTFAGNIGKVQNLDKVLLGFSKAVKEFPEAYLNIVGDGSSLEDLRSLVEEEKIPNVNFIGRKPLSEMPDYFEASDVLLISLVDAPIYEIMIPSKFQTYLQYKKPIFAVMKGEVPNLLSEFHLGLSADSNDIDMIGDRFKEMMSLSKIELDEMSLSAQTLLFQYFDRNKNLMKLSEITLD</sequence>
<dbReference type="CDD" id="cd03794">
    <property type="entry name" value="GT4_WbuB-like"/>
    <property type="match status" value="1"/>
</dbReference>
<feature type="transmembrane region" description="Helical" evidence="1">
    <location>
        <begin position="84"/>
        <end position="102"/>
    </location>
</feature>
<keyword evidence="1" id="KW-0812">Transmembrane</keyword>